<reference evidence="10 11" key="1">
    <citation type="submission" date="2022-07" db="EMBL/GenBank/DDBJ databases">
        <title>Genome-wide signatures of adaptation to extreme environments.</title>
        <authorList>
            <person name="Cho C.H."/>
            <person name="Yoon H.S."/>
        </authorList>
    </citation>
    <scope>NUCLEOTIDE SEQUENCE [LARGE SCALE GENOMIC DNA]</scope>
    <source>
        <strain evidence="10 11">DBV 063 E5</strain>
    </source>
</reference>
<dbReference type="AlphaFoldDB" id="A0AAV9IRP8"/>
<evidence type="ECO:0000256" key="1">
    <source>
        <dbReference type="ARBA" id="ARBA00004167"/>
    </source>
</evidence>
<dbReference type="Pfam" id="PF02416">
    <property type="entry name" value="TatA_B_E"/>
    <property type="match status" value="1"/>
</dbReference>
<proteinExistence type="predicted"/>
<keyword evidence="5 9" id="KW-1133">Transmembrane helix</keyword>
<evidence type="ECO:0000256" key="5">
    <source>
        <dbReference type="ARBA" id="ARBA00022989"/>
    </source>
</evidence>
<evidence type="ECO:0000256" key="8">
    <source>
        <dbReference type="SAM" id="MobiDB-lite"/>
    </source>
</evidence>
<sequence>MFVHTAVKASGGRSLGVRRCQCGLAAVVPKATWRAGWVTGHGGRGAFVARGESTTVVTRRPAAAKRPAAGQLRMGVFGLGWAELAVVGFVMLLIWGPSRVSSLGRELGSMAGGLKKATSEFKDAMDKSLADAEEDTKRRTGQKVKELKEAPGDFRESFDDAMKRAEKTRSNGGG</sequence>
<evidence type="ECO:0000313" key="11">
    <source>
        <dbReference type="Proteomes" id="UP001301350"/>
    </source>
</evidence>
<dbReference type="Proteomes" id="UP001301350">
    <property type="component" value="Unassembled WGS sequence"/>
</dbReference>
<feature type="region of interest" description="Disordered" evidence="8">
    <location>
        <begin position="125"/>
        <end position="174"/>
    </location>
</feature>
<feature type="transmembrane region" description="Helical" evidence="9">
    <location>
        <begin position="75"/>
        <end position="95"/>
    </location>
</feature>
<dbReference type="GO" id="GO:0015031">
    <property type="term" value="P:protein transport"/>
    <property type="evidence" value="ECO:0007669"/>
    <property type="project" value="UniProtKB-KW"/>
</dbReference>
<evidence type="ECO:0000256" key="9">
    <source>
        <dbReference type="SAM" id="Phobius"/>
    </source>
</evidence>
<organism evidence="10 11">
    <name type="scientific">Cyanidium caldarium</name>
    <name type="common">Red alga</name>
    <dbReference type="NCBI Taxonomy" id="2771"/>
    <lineage>
        <taxon>Eukaryota</taxon>
        <taxon>Rhodophyta</taxon>
        <taxon>Bangiophyceae</taxon>
        <taxon>Cyanidiales</taxon>
        <taxon>Cyanidiaceae</taxon>
        <taxon>Cyanidium</taxon>
    </lineage>
</organism>
<dbReference type="Gene3D" id="1.20.5.3310">
    <property type="match status" value="1"/>
</dbReference>
<comment type="caution">
    <text evidence="10">The sequence shown here is derived from an EMBL/GenBank/DDBJ whole genome shotgun (WGS) entry which is preliminary data.</text>
</comment>
<keyword evidence="6" id="KW-0811">Translocation</keyword>
<protein>
    <submittedName>
        <fullName evidence="10">Uncharacterized protein</fullName>
    </submittedName>
</protein>
<dbReference type="InterPro" id="IPR003369">
    <property type="entry name" value="TatA/B/E"/>
</dbReference>
<evidence type="ECO:0000256" key="2">
    <source>
        <dbReference type="ARBA" id="ARBA00022448"/>
    </source>
</evidence>
<keyword evidence="11" id="KW-1185">Reference proteome</keyword>
<evidence type="ECO:0000256" key="6">
    <source>
        <dbReference type="ARBA" id="ARBA00023010"/>
    </source>
</evidence>
<keyword evidence="3 9" id="KW-0812">Transmembrane</keyword>
<name>A0AAV9IRP8_CYACA</name>
<accession>A0AAV9IRP8</accession>
<keyword evidence="7 9" id="KW-0472">Membrane</keyword>
<dbReference type="EMBL" id="JANCYW010000002">
    <property type="protein sequence ID" value="KAK4534760.1"/>
    <property type="molecule type" value="Genomic_DNA"/>
</dbReference>
<dbReference type="GO" id="GO:0016020">
    <property type="term" value="C:membrane"/>
    <property type="evidence" value="ECO:0007669"/>
    <property type="project" value="UniProtKB-ARBA"/>
</dbReference>
<evidence type="ECO:0000256" key="4">
    <source>
        <dbReference type="ARBA" id="ARBA00022927"/>
    </source>
</evidence>
<gene>
    <name evidence="10" type="ORF">CDCA_CDCA02G0785</name>
</gene>
<comment type="subcellular location">
    <subcellularLocation>
        <location evidence="1">Membrane</location>
        <topology evidence="1">Single-pass membrane protein</topology>
    </subcellularLocation>
</comment>
<keyword evidence="2" id="KW-0813">Transport</keyword>
<evidence type="ECO:0000313" key="10">
    <source>
        <dbReference type="EMBL" id="KAK4534760.1"/>
    </source>
</evidence>
<evidence type="ECO:0000256" key="3">
    <source>
        <dbReference type="ARBA" id="ARBA00022692"/>
    </source>
</evidence>
<keyword evidence="4" id="KW-0653">Protein transport</keyword>
<evidence type="ECO:0000256" key="7">
    <source>
        <dbReference type="ARBA" id="ARBA00023136"/>
    </source>
</evidence>